<dbReference type="STRING" id="121845.A0A3Q0IY62"/>
<dbReference type="RefSeq" id="XP_026681182.1">
    <property type="nucleotide sequence ID" value="XM_026825381.1"/>
</dbReference>
<proteinExistence type="inferred from homology"/>
<dbReference type="InterPro" id="IPR051717">
    <property type="entry name" value="MFS_MFSD6"/>
</dbReference>
<evidence type="ECO:0000313" key="8">
    <source>
        <dbReference type="Proteomes" id="UP000079169"/>
    </source>
</evidence>
<comment type="subcellular location">
    <subcellularLocation>
        <location evidence="1">Membrane</location>
        <topology evidence="1">Multi-pass membrane protein</topology>
    </subcellularLocation>
</comment>
<dbReference type="SUPFAM" id="SSF103473">
    <property type="entry name" value="MFS general substrate transporter"/>
    <property type="match status" value="1"/>
</dbReference>
<name>A0A3Q0IY62_DIACI</name>
<evidence type="ECO:0000256" key="6">
    <source>
        <dbReference type="SAM" id="Phobius"/>
    </source>
</evidence>
<evidence type="ECO:0000256" key="1">
    <source>
        <dbReference type="ARBA" id="ARBA00004141"/>
    </source>
</evidence>
<feature type="transmembrane region" description="Helical" evidence="6">
    <location>
        <begin position="74"/>
        <end position="93"/>
    </location>
</feature>
<dbReference type="Gene3D" id="1.20.1250.20">
    <property type="entry name" value="MFS general substrate transporter like domains"/>
    <property type="match status" value="1"/>
</dbReference>
<feature type="transmembrane region" description="Helical" evidence="6">
    <location>
        <begin position="45"/>
        <end position="67"/>
    </location>
</feature>
<dbReference type="InterPro" id="IPR036259">
    <property type="entry name" value="MFS_trans_sf"/>
</dbReference>
<dbReference type="InterPro" id="IPR024989">
    <property type="entry name" value="MFS_assoc_dom"/>
</dbReference>
<keyword evidence="8" id="KW-1185">Reference proteome</keyword>
<dbReference type="Pfam" id="PF12832">
    <property type="entry name" value="MFS_1_like"/>
    <property type="match status" value="1"/>
</dbReference>
<feature type="domain" description="Major facilitator superfamily associated" evidence="7">
    <location>
        <begin position="11"/>
        <end position="94"/>
    </location>
</feature>
<dbReference type="Proteomes" id="UP000079169">
    <property type="component" value="Unplaced"/>
</dbReference>
<protein>
    <submittedName>
        <fullName evidence="9">Uncharacterized protein LOC103511684</fullName>
    </submittedName>
</protein>
<evidence type="ECO:0000256" key="3">
    <source>
        <dbReference type="ARBA" id="ARBA00022692"/>
    </source>
</evidence>
<dbReference type="PaxDb" id="121845-A0A3Q0IY62"/>
<accession>A0A3Q0IY62</accession>
<dbReference type="OrthoDB" id="10029266at2759"/>
<sequence>MVKINKERVLIKLHYFLFLAALGPILPFLNVIGKQLQISEMVMGLINAVLPLLVLVAKPSFGLLIDLLHKLRKLLFMLIVFVMTLGFSLLYLIPANCHTVCPDGVVC</sequence>
<reference evidence="9" key="1">
    <citation type="submission" date="2025-08" db="UniProtKB">
        <authorList>
            <consortium name="RefSeq"/>
        </authorList>
    </citation>
    <scope>IDENTIFICATION</scope>
</reference>
<feature type="transmembrane region" description="Helical" evidence="6">
    <location>
        <begin position="12"/>
        <end position="33"/>
    </location>
</feature>
<keyword evidence="5 6" id="KW-0472">Membrane</keyword>
<evidence type="ECO:0000259" key="7">
    <source>
        <dbReference type="Pfam" id="PF12832"/>
    </source>
</evidence>
<evidence type="ECO:0000256" key="2">
    <source>
        <dbReference type="ARBA" id="ARBA00005241"/>
    </source>
</evidence>
<evidence type="ECO:0000313" key="9">
    <source>
        <dbReference type="RefSeq" id="XP_026681182.1"/>
    </source>
</evidence>
<keyword evidence="4 6" id="KW-1133">Transmembrane helix</keyword>
<dbReference type="GeneID" id="103511684"/>
<dbReference type="AlphaFoldDB" id="A0A3Q0IY62"/>
<gene>
    <name evidence="9" type="primary">LOC103511684</name>
</gene>
<dbReference type="PANTHER" id="PTHR16172:SF37">
    <property type="entry name" value="RE36877P"/>
    <property type="match status" value="1"/>
</dbReference>
<evidence type="ECO:0000256" key="4">
    <source>
        <dbReference type="ARBA" id="ARBA00022989"/>
    </source>
</evidence>
<evidence type="ECO:0000256" key="5">
    <source>
        <dbReference type="ARBA" id="ARBA00023136"/>
    </source>
</evidence>
<organism evidence="8 9">
    <name type="scientific">Diaphorina citri</name>
    <name type="common">Asian citrus psyllid</name>
    <dbReference type="NCBI Taxonomy" id="121845"/>
    <lineage>
        <taxon>Eukaryota</taxon>
        <taxon>Metazoa</taxon>
        <taxon>Ecdysozoa</taxon>
        <taxon>Arthropoda</taxon>
        <taxon>Hexapoda</taxon>
        <taxon>Insecta</taxon>
        <taxon>Pterygota</taxon>
        <taxon>Neoptera</taxon>
        <taxon>Paraneoptera</taxon>
        <taxon>Hemiptera</taxon>
        <taxon>Sternorrhyncha</taxon>
        <taxon>Psylloidea</taxon>
        <taxon>Psyllidae</taxon>
        <taxon>Diaphorininae</taxon>
        <taxon>Diaphorina</taxon>
    </lineage>
</organism>
<comment type="similarity">
    <text evidence="2">Belongs to the major facilitator superfamily. MFSD6 family.</text>
</comment>
<dbReference type="GO" id="GO:0016020">
    <property type="term" value="C:membrane"/>
    <property type="evidence" value="ECO:0007669"/>
    <property type="project" value="UniProtKB-SubCell"/>
</dbReference>
<keyword evidence="3 6" id="KW-0812">Transmembrane</keyword>
<dbReference type="KEGG" id="dci:103511684"/>
<dbReference type="PANTHER" id="PTHR16172">
    <property type="entry name" value="MAJOR FACILITATOR SUPERFAMILY DOMAIN-CONTAINING PROTEIN 6-LIKE"/>
    <property type="match status" value="1"/>
</dbReference>